<organism evidence="4 5">
    <name type="scientific">Sinorhizobium terangae</name>
    <dbReference type="NCBI Taxonomy" id="110322"/>
    <lineage>
        <taxon>Bacteria</taxon>
        <taxon>Pseudomonadati</taxon>
        <taxon>Pseudomonadota</taxon>
        <taxon>Alphaproteobacteria</taxon>
        <taxon>Hyphomicrobiales</taxon>
        <taxon>Rhizobiaceae</taxon>
        <taxon>Sinorhizobium/Ensifer group</taxon>
        <taxon>Sinorhizobium</taxon>
    </lineage>
</organism>
<gene>
    <name evidence="4" type="ORF">GHK62_26260</name>
</gene>
<name>A0A6N7LLN6_SINTE</name>
<evidence type="ECO:0000256" key="1">
    <source>
        <dbReference type="ARBA" id="ARBA00022649"/>
    </source>
</evidence>
<dbReference type="PANTHER" id="PTHR36449:SF1">
    <property type="entry name" value="ACETYLTRANSFERASE"/>
    <property type="match status" value="1"/>
</dbReference>
<protein>
    <submittedName>
        <fullName evidence="4">GNAT family N-acetyltransferase</fullName>
    </submittedName>
</protein>
<reference evidence="4 5" key="1">
    <citation type="journal article" date="2013" name="Genome Biol.">
        <title>Comparative genomics of the core and accessory genomes of 48 Sinorhizobium strains comprising five genospecies.</title>
        <authorList>
            <person name="Sugawara M."/>
            <person name="Epstein B."/>
            <person name="Badgley B.D."/>
            <person name="Unno T."/>
            <person name="Xu L."/>
            <person name="Reese J."/>
            <person name="Gyaneshwar P."/>
            <person name="Denny R."/>
            <person name="Mudge J."/>
            <person name="Bharti A.K."/>
            <person name="Farmer A.D."/>
            <person name="May G.D."/>
            <person name="Woodward J.E."/>
            <person name="Medigue C."/>
            <person name="Vallenet D."/>
            <person name="Lajus A."/>
            <person name="Rouy Z."/>
            <person name="Martinez-Vaz B."/>
            <person name="Tiffin P."/>
            <person name="Young N.D."/>
            <person name="Sadowsky M.J."/>
        </authorList>
    </citation>
    <scope>NUCLEOTIDE SEQUENCE [LARGE SCALE GENOMIC DNA]</scope>
    <source>
        <strain evidence="4 5">USDA4894</strain>
    </source>
</reference>
<evidence type="ECO:0000256" key="2">
    <source>
        <dbReference type="ARBA" id="ARBA00022679"/>
    </source>
</evidence>
<dbReference type="Proteomes" id="UP000439983">
    <property type="component" value="Unassembled WGS sequence"/>
</dbReference>
<proteinExistence type="predicted"/>
<dbReference type="AlphaFoldDB" id="A0A6N7LLN6"/>
<sequence>MADAAVSKPIIGPLDPSRHDRAAFSCGVIQVDNFFKKTASKLSKADNLRVYVMTESDGKTVIGFYAINTHSISYADLPERFARNRPGYGAIPAAYISMIGRDQRYRGGGYGGDLLADCLKKLAGIAEQVGIAVVLLDILDCGDEEKTNRRAARYAGYGFQPLPSMPLRMFLPTATIRSLIG</sequence>
<dbReference type="SUPFAM" id="SSF55729">
    <property type="entry name" value="Acyl-CoA N-acyltransferases (Nat)"/>
    <property type="match status" value="1"/>
</dbReference>
<keyword evidence="2 4" id="KW-0808">Transferase</keyword>
<dbReference type="RefSeq" id="WP_153441942.1">
    <property type="nucleotide sequence ID" value="NZ_JACIGA010000014.1"/>
</dbReference>
<evidence type="ECO:0000313" key="4">
    <source>
        <dbReference type="EMBL" id="MQX18118.1"/>
    </source>
</evidence>
<dbReference type="PANTHER" id="PTHR36449">
    <property type="entry name" value="ACETYLTRANSFERASE-RELATED"/>
    <property type="match status" value="1"/>
</dbReference>
<dbReference type="InterPro" id="IPR016181">
    <property type="entry name" value="Acyl_CoA_acyltransferase"/>
</dbReference>
<keyword evidence="5" id="KW-1185">Reference proteome</keyword>
<evidence type="ECO:0000313" key="5">
    <source>
        <dbReference type="Proteomes" id="UP000439983"/>
    </source>
</evidence>
<dbReference type="Gene3D" id="3.40.630.30">
    <property type="match status" value="1"/>
</dbReference>
<keyword evidence="1" id="KW-1277">Toxin-antitoxin system</keyword>
<dbReference type="EMBL" id="WITC01000115">
    <property type="protein sequence ID" value="MQX18118.1"/>
    <property type="molecule type" value="Genomic_DNA"/>
</dbReference>
<accession>A0A6N7LLN6</accession>
<evidence type="ECO:0000256" key="3">
    <source>
        <dbReference type="ARBA" id="ARBA00023315"/>
    </source>
</evidence>
<comment type="caution">
    <text evidence="4">The sequence shown here is derived from an EMBL/GenBank/DDBJ whole genome shotgun (WGS) entry which is preliminary data.</text>
</comment>
<dbReference type="GO" id="GO:0016746">
    <property type="term" value="F:acyltransferase activity"/>
    <property type="evidence" value="ECO:0007669"/>
    <property type="project" value="UniProtKB-KW"/>
</dbReference>
<dbReference type="OrthoDB" id="9793394at2"/>
<keyword evidence="3" id="KW-0012">Acyltransferase</keyword>